<organism evidence="2 3">
    <name type="scientific">Sporolactobacillus shoreae</name>
    <dbReference type="NCBI Taxonomy" id="1465501"/>
    <lineage>
        <taxon>Bacteria</taxon>
        <taxon>Bacillati</taxon>
        <taxon>Bacillota</taxon>
        <taxon>Bacilli</taxon>
        <taxon>Bacillales</taxon>
        <taxon>Sporolactobacillaceae</taxon>
        <taxon>Sporolactobacillus</taxon>
    </lineage>
</organism>
<name>A0A4Z0GQF8_9BACL</name>
<evidence type="ECO:0000313" key="3">
    <source>
        <dbReference type="Proteomes" id="UP000298347"/>
    </source>
</evidence>
<dbReference type="Proteomes" id="UP000298347">
    <property type="component" value="Unassembled WGS sequence"/>
</dbReference>
<dbReference type="RefSeq" id="WP_135348218.1">
    <property type="nucleotide sequence ID" value="NZ_SRJD01000006.1"/>
</dbReference>
<dbReference type="InterPro" id="IPR038200">
    <property type="entry name" value="GW_dom_sf"/>
</dbReference>
<reference evidence="2 3" key="1">
    <citation type="journal article" date="2015" name="Int. J. Syst. Evol. Microbiol.">
        <title>Sporolactobacillus shoreae sp. nov. and Sporolactobacillus spathodeae sp. nov., two spore-forming lactic acid bacteria isolated from tree barks in Thailand.</title>
        <authorList>
            <person name="Thamacharoensuk T."/>
            <person name="Kitahara M."/>
            <person name="Ohkuma M."/>
            <person name="Thongchul N."/>
            <person name="Tanasupawat S."/>
        </authorList>
    </citation>
    <scope>NUCLEOTIDE SEQUENCE [LARGE SCALE GENOMIC DNA]</scope>
    <source>
        <strain evidence="2 3">BK92</strain>
    </source>
</reference>
<keyword evidence="1" id="KW-0472">Membrane</keyword>
<keyword evidence="3" id="KW-1185">Reference proteome</keyword>
<keyword evidence="1" id="KW-0812">Transmembrane</keyword>
<sequence>MEHNHHVLFKIFTVLATVFLVVGLLPSLFAEAKTSYTYYYVHKVSKLYTSYKGSKRMIRYLPINARLKTYSKSSSTMYKVYYTAANGTISGYVYRANLSGRLTTVYLYIKKPANLYTSTSSSKKRKTTISINSTISTTSNLNSSMYYVHYYGSTGYVYAGNLSTGKTAVTKYVKSSSRQYKNYGHTSYYSGYIPVDTKLTTTSPQSNRLYWVDYNHRGTYVYAANLSDQPTVVTKYTKNYSKLYRQYGQSRGFSTAIPAGVKLTTTSPQYDPLFWVSYDNQSGYVYASNLTSSEVPLQIPTWQYKTVSNGSGYIYNQPMDDGNQRIISGDGKPEQLSVFNGIRLYVDKTATLNGETWYEIRKPVGNYIGWAKSSDLTDAAQPNPNTASLFNYLTYATVTKTGYPIFDLNPDQPASFKGYSDAYYGQNVLITKSEAVEGYTMYYLDGIGWIDGDAVDVPGVRPISFKTVKNPNQGIFQSSDLQNRSGSLSDYQNNMLEVINQKDGQDLIKINYWYDQPERDIFLGWVNNSDLNDIQDVSGDFSQIFQADTSMNQQGLAYGDGYYYVGYDTGGNYGRILKYDSNGRYAGESGTLPLGHACSISYYNGTLYEAAVINNQTIINKIDPNTLTSNPNDQIKPGIGGTYMMAVKDSGDPNHDPEFILLKEGSSDTFLYIKNDGSLDQSASIPQMGVAQGMQYDNGKIYYLANNYLTEINEATLLKPDNSGAIEQSYHFGLPQESPSEAEGLTMNTINRNHWLVIGVGHHQIFQQINPFN</sequence>
<proteinExistence type="predicted"/>
<comment type="caution">
    <text evidence="2">The sequence shown here is derived from an EMBL/GenBank/DDBJ whole genome shotgun (WGS) entry which is preliminary data.</text>
</comment>
<keyword evidence="1" id="KW-1133">Transmembrane helix</keyword>
<dbReference type="SUPFAM" id="SSF82057">
    <property type="entry name" value="Prokaryotic SH3-related domain"/>
    <property type="match status" value="1"/>
</dbReference>
<gene>
    <name evidence="2" type="ORF">E4665_07775</name>
</gene>
<accession>A0A4Z0GQF8</accession>
<dbReference type="AlphaFoldDB" id="A0A4Z0GQF8"/>
<dbReference type="EMBL" id="SRJD01000006">
    <property type="protein sequence ID" value="TGA98741.1"/>
    <property type="molecule type" value="Genomic_DNA"/>
</dbReference>
<feature type="transmembrane region" description="Helical" evidence="1">
    <location>
        <begin position="7"/>
        <end position="29"/>
    </location>
</feature>
<dbReference type="OrthoDB" id="2987517at2"/>
<evidence type="ECO:0000313" key="2">
    <source>
        <dbReference type="EMBL" id="TGA98741.1"/>
    </source>
</evidence>
<protein>
    <submittedName>
        <fullName evidence="2">Alpha amylase catalytic subunit</fullName>
    </submittedName>
</protein>
<dbReference type="Gene3D" id="2.30.30.170">
    <property type="match status" value="2"/>
</dbReference>
<evidence type="ECO:0000256" key="1">
    <source>
        <dbReference type="SAM" id="Phobius"/>
    </source>
</evidence>